<dbReference type="Pfam" id="PF11218">
    <property type="entry name" value="DUF3011"/>
    <property type="match status" value="1"/>
</dbReference>
<name>A0A3M2I000_9GAMM</name>
<keyword evidence="2" id="KW-1185">Reference proteome</keyword>
<organism evidence="1 2">
    <name type="scientific">Solilutibacter pythonis</name>
    <dbReference type="NCBI Taxonomy" id="2483112"/>
    <lineage>
        <taxon>Bacteria</taxon>
        <taxon>Pseudomonadati</taxon>
        <taxon>Pseudomonadota</taxon>
        <taxon>Gammaproteobacteria</taxon>
        <taxon>Lysobacterales</taxon>
        <taxon>Lysobacteraceae</taxon>
        <taxon>Solilutibacter</taxon>
    </lineage>
</organism>
<dbReference type="Proteomes" id="UP000275012">
    <property type="component" value="Unassembled WGS sequence"/>
</dbReference>
<proteinExistence type="predicted"/>
<protein>
    <submittedName>
        <fullName evidence="1">DUF3011 domain-containing protein</fullName>
    </submittedName>
</protein>
<evidence type="ECO:0000313" key="1">
    <source>
        <dbReference type="EMBL" id="RMH94578.1"/>
    </source>
</evidence>
<dbReference type="OrthoDB" id="6052310at2"/>
<reference evidence="1 2" key="1">
    <citation type="submission" date="2018-10" db="EMBL/GenBank/DDBJ databases">
        <title>Proposal of Lysobacter pythonis sp. nov. isolated from royal pythons (Python regius).</title>
        <authorList>
            <person name="Hans-Juergen B."/>
            <person name="Huptas C."/>
            <person name="Sandra B."/>
            <person name="Igor L."/>
            <person name="Joachim S."/>
            <person name="Siegfried S."/>
            <person name="Mareike W."/>
            <person name="Peter K."/>
        </authorList>
    </citation>
    <scope>NUCLEOTIDE SEQUENCE [LARGE SCALE GENOMIC DNA]</scope>
    <source>
        <strain evidence="1 2">4284/11</strain>
    </source>
</reference>
<evidence type="ECO:0000313" key="2">
    <source>
        <dbReference type="Proteomes" id="UP000275012"/>
    </source>
</evidence>
<dbReference type="EMBL" id="RFLY01000002">
    <property type="protein sequence ID" value="RMH94578.1"/>
    <property type="molecule type" value="Genomic_DNA"/>
</dbReference>
<accession>A0A3M2I000</accession>
<comment type="caution">
    <text evidence="1">The sequence shown here is derived from an EMBL/GenBank/DDBJ whole genome shotgun (WGS) entry which is preliminary data.</text>
</comment>
<dbReference type="AlphaFoldDB" id="A0A3M2I000"/>
<gene>
    <name evidence="1" type="ORF">EBB59_02320</name>
</gene>
<sequence>MGSPPAASAGTPERVRCESVAERWSHCPLPFKGEAAMLRQLSRNACVRNYSWGQDAQGVWVSRGCRAEFGPTLDGEQAQAGAAARMRSLRCESRNGAHTRCPAETGQGVRLTRQLSSIDCELGRSWGYDEEGVWVSRGCRAEFLVGANKRGDNFFGRLFQRKKPVQGASAAMPGDDATGRPLRCESLKAQRQVCALKPPAGKVELVRQLSNAACKRGSGWGWDSREVWVDKGCRAEFMVW</sequence>
<dbReference type="InterPro" id="IPR021381">
    <property type="entry name" value="DUF3011"/>
</dbReference>